<dbReference type="PANTHER" id="PTHR47249">
    <property type="entry name" value="VACUOLAR PROTEIN 8"/>
    <property type="match status" value="1"/>
</dbReference>
<evidence type="ECO:0000256" key="4">
    <source>
        <dbReference type="ARBA" id="ARBA00022737"/>
    </source>
</evidence>
<evidence type="ECO:0000256" key="5">
    <source>
        <dbReference type="ARBA" id="ARBA00023136"/>
    </source>
</evidence>
<dbReference type="Proteomes" id="UP001190700">
    <property type="component" value="Unassembled WGS sequence"/>
</dbReference>
<gene>
    <name evidence="9" type="ORF">CYMTET_45853</name>
</gene>
<dbReference type="InterPro" id="IPR000225">
    <property type="entry name" value="Armadillo"/>
</dbReference>
<dbReference type="Gene3D" id="1.25.10.10">
    <property type="entry name" value="Leucine-rich Repeat Variant"/>
    <property type="match status" value="2"/>
</dbReference>
<feature type="repeat" description="ARM" evidence="8">
    <location>
        <begin position="233"/>
        <end position="275"/>
    </location>
</feature>
<keyword evidence="6" id="KW-0449">Lipoprotein</keyword>
<dbReference type="PROSITE" id="PS50176">
    <property type="entry name" value="ARM_REPEAT"/>
    <property type="match status" value="1"/>
</dbReference>
<dbReference type="GO" id="GO:0005774">
    <property type="term" value="C:vacuolar membrane"/>
    <property type="evidence" value="ECO:0007669"/>
    <property type="project" value="UniProtKB-SubCell"/>
</dbReference>
<evidence type="ECO:0000313" key="10">
    <source>
        <dbReference type="Proteomes" id="UP001190700"/>
    </source>
</evidence>
<evidence type="ECO:0000256" key="6">
    <source>
        <dbReference type="ARBA" id="ARBA00023288"/>
    </source>
</evidence>
<evidence type="ECO:0000256" key="1">
    <source>
        <dbReference type="ARBA" id="ARBA00004592"/>
    </source>
</evidence>
<organism evidence="9 10">
    <name type="scientific">Cymbomonas tetramitiformis</name>
    <dbReference type="NCBI Taxonomy" id="36881"/>
    <lineage>
        <taxon>Eukaryota</taxon>
        <taxon>Viridiplantae</taxon>
        <taxon>Chlorophyta</taxon>
        <taxon>Pyramimonadophyceae</taxon>
        <taxon>Pyramimonadales</taxon>
        <taxon>Pyramimonadaceae</taxon>
        <taxon>Cymbomonas</taxon>
    </lineage>
</organism>
<comment type="similarity">
    <text evidence="2">Belongs to the beta-catenin family.</text>
</comment>
<dbReference type="SUPFAM" id="SSF48371">
    <property type="entry name" value="ARM repeat"/>
    <property type="match status" value="1"/>
</dbReference>
<dbReference type="Pfam" id="PF00514">
    <property type="entry name" value="Arm"/>
    <property type="match status" value="1"/>
</dbReference>
<proteinExistence type="inferred from homology"/>
<dbReference type="EMBL" id="LGRX02031744">
    <property type="protein sequence ID" value="KAK3244535.1"/>
    <property type="molecule type" value="Genomic_DNA"/>
</dbReference>
<keyword evidence="3" id="KW-0926">Vacuole</keyword>
<protein>
    <recommendedName>
        <fullName evidence="7">Vacuolar protein 8</fullName>
    </recommendedName>
</protein>
<evidence type="ECO:0000256" key="7">
    <source>
        <dbReference type="ARBA" id="ARBA00026209"/>
    </source>
</evidence>
<evidence type="ECO:0000256" key="8">
    <source>
        <dbReference type="PROSITE-ProRule" id="PRU00259"/>
    </source>
</evidence>
<dbReference type="PANTHER" id="PTHR47249:SF1">
    <property type="entry name" value="VACUOLAR PROTEIN 8"/>
    <property type="match status" value="1"/>
</dbReference>
<dbReference type="GO" id="GO:0071562">
    <property type="term" value="P:nucleus-vacuole junction assembly"/>
    <property type="evidence" value="ECO:0007669"/>
    <property type="project" value="InterPro"/>
</dbReference>
<dbReference type="InterPro" id="IPR045156">
    <property type="entry name" value="Vac8"/>
</dbReference>
<accession>A0AAE0BZ62</accession>
<evidence type="ECO:0000256" key="2">
    <source>
        <dbReference type="ARBA" id="ARBA00005462"/>
    </source>
</evidence>
<name>A0AAE0BZ62_9CHLO</name>
<keyword evidence="10" id="KW-1185">Reference proteome</keyword>
<keyword evidence="5" id="KW-0472">Membrane</keyword>
<dbReference type="AlphaFoldDB" id="A0AAE0BZ62"/>
<dbReference type="InterPro" id="IPR011989">
    <property type="entry name" value="ARM-like"/>
</dbReference>
<evidence type="ECO:0000313" key="9">
    <source>
        <dbReference type="EMBL" id="KAK3244535.1"/>
    </source>
</evidence>
<sequence>MKRQEDTLELLQSGKRYLQLLGLRSLAHAAAANPAEWNSFRKAGGIRQIVKLMSGARDDEVLEATARALLCLTSAKIPLTQDEIRLTGGLNLLIVLSKYGSITPPPGLEDPEATEMLAMVGVHAPPLPDPAPKTTALGNGLPEEIKFIRIRDVERDEQNEIRSPDVARAIRRRQRWNLKGVYSETPTRPKPEEPPGRVGMIRGPIEIRRQAVGALLHLAEGNLENRFAICENGGLSALAELLDSQDLAAQSLSAGCIANLVNNNNQFRNQVRESGIVPCLVRAPAQGAPPCCAVLRPAPARSASKQRLHARCEEVYQWQCEDHVCPVGGGDVRGNSPSSLCF</sequence>
<dbReference type="SMART" id="SM00185">
    <property type="entry name" value="ARM"/>
    <property type="match status" value="2"/>
</dbReference>
<reference evidence="9 10" key="1">
    <citation type="journal article" date="2015" name="Genome Biol. Evol.">
        <title>Comparative Genomics of a Bacterivorous Green Alga Reveals Evolutionary Causalities and Consequences of Phago-Mixotrophic Mode of Nutrition.</title>
        <authorList>
            <person name="Burns J.A."/>
            <person name="Paasch A."/>
            <person name="Narechania A."/>
            <person name="Kim E."/>
        </authorList>
    </citation>
    <scope>NUCLEOTIDE SEQUENCE [LARGE SCALE GENOMIC DNA]</scope>
    <source>
        <strain evidence="9 10">PLY_AMNH</strain>
    </source>
</reference>
<comment type="subcellular location">
    <subcellularLocation>
        <location evidence="1">Vacuole membrane</location>
        <topology evidence="1">Lipid-anchor</topology>
    </subcellularLocation>
</comment>
<comment type="caution">
    <text evidence="9">The sequence shown here is derived from an EMBL/GenBank/DDBJ whole genome shotgun (WGS) entry which is preliminary data.</text>
</comment>
<dbReference type="InterPro" id="IPR016024">
    <property type="entry name" value="ARM-type_fold"/>
</dbReference>
<dbReference type="GO" id="GO:0043495">
    <property type="term" value="F:protein-membrane adaptor activity"/>
    <property type="evidence" value="ECO:0007669"/>
    <property type="project" value="InterPro"/>
</dbReference>
<keyword evidence="4" id="KW-0677">Repeat</keyword>
<evidence type="ECO:0000256" key="3">
    <source>
        <dbReference type="ARBA" id="ARBA00022554"/>
    </source>
</evidence>